<gene>
    <name evidence="2" type="ORF">GOB84_07365</name>
</gene>
<keyword evidence="1" id="KW-1133">Transmembrane helix</keyword>
<dbReference type="RefSeq" id="WP_173576913.1">
    <property type="nucleotide sequence ID" value="NZ_WOSW01000010.1"/>
</dbReference>
<organism evidence="2 3">
    <name type="scientific">Acetobacter fallax</name>
    <dbReference type="NCBI Taxonomy" id="1737473"/>
    <lineage>
        <taxon>Bacteria</taxon>
        <taxon>Pseudomonadati</taxon>
        <taxon>Pseudomonadota</taxon>
        <taxon>Alphaproteobacteria</taxon>
        <taxon>Acetobacterales</taxon>
        <taxon>Acetobacteraceae</taxon>
        <taxon>Acetobacter</taxon>
    </lineage>
</organism>
<comment type="caution">
    <text evidence="2">The sequence shown here is derived from an EMBL/GenBank/DDBJ whole genome shotgun (WGS) entry which is preliminary data.</text>
</comment>
<dbReference type="EMBL" id="WOSW01000010">
    <property type="protein sequence ID" value="NHO32383.1"/>
    <property type="molecule type" value="Genomic_DNA"/>
</dbReference>
<proteinExistence type="predicted"/>
<dbReference type="Proteomes" id="UP000615326">
    <property type="component" value="Unassembled WGS sequence"/>
</dbReference>
<reference evidence="2 3" key="1">
    <citation type="journal article" date="2020" name="Int. J. Syst. Evol. Microbiol.">
        <title>Novel acetic acid bacteria from cider fermentations: Acetobacter conturbans sp. nov. and Acetobacter fallax sp. nov.</title>
        <authorList>
            <person name="Sombolestani A.S."/>
            <person name="Cleenwerck I."/>
            <person name="Cnockaert M."/>
            <person name="Borremans W."/>
            <person name="Wieme A.D."/>
            <person name="De Vuyst L."/>
            <person name="Vandamme P."/>
        </authorList>
    </citation>
    <scope>NUCLEOTIDE SEQUENCE [LARGE SCALE GENOMIC DNA]</scope>
    <source>
        <strain evidence="2 3">LMG 1637</strain>
    </source>
</reference>
<sequence length="162" mass="17852">MTGDEDVVSIVVAPMFLADVPLVFPLLQLHDPDLSMRAWRRRGARLAQTGEPKKNGVILARYAKWHGPCGAAFYRVGSENARRKRLLSVEVVTVAMLGSVWPVMQALTRASTRIALRMGCDETRFHVGTKDQALISRLCADGFADGVILLHKNLTSPELAKN</sequence>
<protein>
    <submittedName>
        <fullName evidence="2">Uncharacterized protein</fullName>
    </submittedName>
</protein>
<evidence type="ECO:0000313" key="2">
    <source>
        <dbReference type="EMBL" id="NHO32383.1"/>
    </source>
</evidence>
<keyword evidence="3" id="KW-1185">Reference proteome</keyword>
<evidence type="ECO:0000256" key="1">
    <source>
        <dbReference type="SAM" id="Phobius"/>
    </source>
</evidence>
<feature type="transmembrane region" description="Helical" evidence="1">
    <location>
        <begin position="6"/>
        <end position="27"/>
    </location>
</feature>
<keyword evidence="1" id="KW-0812">Transmembrane</keyword>
<accession>A0ABX0KBZ4</accession>
<keyword evidence="1" id="KW-0472">Membrane</keyword>
<evidence type="ECO:0000313" key="3">
    <source>
        <dbReference type="Proteomes" id="UP000615326"/>
    </source>
</evidence>
<name>A0ABX0KBZ4_9PROT</name>